<dbReference type="KEGG" id="sgrg:L0C25_01195"/>
<dbReference type="RefSeq" id="WP_271634548.1">
    <property type="nucleotide sequence ID" value="NZ_CP094970.1"/>
</dbReference>
<keyword evidence="3" id="KW-0804">Transcription</keyword>
<dbReference type="PROSITE" id="PS50995">
    <property type="entry name" value="HTH_MARR_2"/>
    <property type="match status" value="1"/>
</dbReference>
<proteinExistence type="predicted"/>
<evidence type="ECO:0000256" key="3">
    <source>
        <dbReference type="ARBA" id="ARBA00023163"/>
    </source>
</evidence>
<dbReference type="PANTHER" id="PTHR33164">
    <property type="entry name" value="TRANSCRIPTIONAL REGULATOR, MARR FAMILY"/>
    <property type="match status" value="1"/>
</dbReference>
<evidence type="ECO:0000313" key="6">
    <source>
        <dbReference type="EMBL" id="UYM05723.1"/>
    </source>
</evidence>
<dbReference type="Gene3D" id="1.10.10.10">
    <property type="entry name" value="Winged helix-like DNA-binding domain superfamily/Winged helix DNA-binding domain"/>
    <property type="match status" value="1"/>
</dbReference>
<gene>
    <name evidence="6" type="ORF">L0C25_01195</name>
</gene>
<evidence type="ECO:0000256" key="1">
    <source>
        <dbReference type="ARBA" id="ARBA00023015"/>
    </source>
</evidence>
<feature type="compositionally biased region" description="Low complexity" evidence="4">
    <location>
        <begin position="101"/>
        <end position="112"/>
    </location>
</feature>
<dbReference type="InterPro" id="IPR000835">
    <property type="entry name" value="HTH_MarR-typ"/>
</dbReference>
<dbReference type="SUPFAM" id="SSF46785">
    <property type="entry name" value="Winged helix' DNA-binding domain"/>
    <property type="match status" value="1"/>
</dbReference>
<reference evidence="6" key="1">
    <citation type="submission" date="2022-01" db="EMBL/GenBank/DDBJ databases">
        <title>Nocardioidaceae gen. sp. A5X3R13.</title>
        <authorList>
            <person name="Lopez Marin M.A."/>
            <person name="Uhlik O."/>
        </authorList>
    </citation>
    <scope>NUCLEOTIDE SEQUENCE</scope>
    <source>
        <strain evidence="6">A5X3R13</strain>
    </source>
</reference>
<feature type="domain" description="HTH marR-type" evidence="5">
    <location>
        <begin position="1"/>
        <end position="99"/>
    </location>
</feature>
<keyword evidence="2" id="KW-0238">DNA-binding</keyword>
<dbReference type="EMBL" id="CP094970">
    <property type="protein sequence ID" value="UYM05723.1"/>
    <property type="molecule type" value="Genomic_DNA"/>
</dbReference>
<dbReference type="AlphaFoldDB" id="A0AA46TJQ3"/>
<name>A0AA46TJQ3_9ACTN</name>
<dbReference type="SMART" id="SM00347">
    <property type="entry name" value="HTH_MARR"/>
    <property type="match status" value="1"/>
</dbReference>
<dbReference type="InterPro" id="IPR036388">
    <property type="entry name" value="WH-like_DNA-bd_sf"/>
</dbReference>
<dbReference type="PANTHER" id="PTHR33164:SF64">
    <property type="entry name" value="TRANSCRIPTIONAL REGULATOR SLYA"/>
    <property type="match status" value="1"/>
</dbReference>
<keyword evidence="1" id="KW-0805">Transcription regulation</keyword>
<dbReference type="Pfam" id="PF01047">
    <property type="entry name" value="MarR"/>
    <property type="match status" value="1"/>
</dbReference>
<dbReference type="GO" id="GO:0006950">
    <property type="term" value="P:response to stress"/>
    <property type="evidence" value="ECO:0007669"/>
    <property type="project" value="TreeGrafter"/>
</dbReference>
<evidence type="ECO:0000313" key="7">
    <source>
        <dbReference type="Proteomes" id="UP001164390"/>
    </source>
</evidence>
<organism evidence="6 7">
    <name type="scientific">Solicola gregarius</name>
    <dbReference type="NCBI Taxonomy" id="2908642"/>
    <lineage>
        <taxon>Bacteria</taxon>
        <taxon>Bacillati</taxon>
        <taxon>Actinomycetota</taxon>
        <taxon>Actinomycetes</taxon>
        <taxon>Propionibacteriales</taxon>
        <taxon>Nocardioidaceae</taxon>
        <taxon>Solicola</taxon>
    </lineage>
</organism>
<dbReference type="GO" id="GO:0003700">
    <property type="term" value="F:DNA-binding transcription factor activity"/>
    <property type="evidence" value="ECO:0007669"/>
    <property type="project" value="InterPro"/>
</dbReference>
<dbReference type="InterPro" id="IPR039422">
    <property type="entry name" value="MarR/SlyA-like"/>
</dbReference>
<evidence type="ECO:0000256" key="2">
    <source>
        <dbReference type="ARBA" id="ARBA00023125"/>
    </source>
</evidence>
<dbReference type="Proteomes" id="UP001164390">
    <property type="component" value="Chromosome"/>
</dbReference>
<feature type="region of interest" description="Disordered" evidence="4">
    <location>
        <begin position="99"/>
        <end position="119"/>
    </location>
</feature>
<dbReference type="InterPro" id="IPR036390">
    <property type="entry name" value="WH_DNA-bd_sf"/>
</dbReference>
<sequence>MLSIATAGACGTQAALAEQIGVDRTVVPHLIDDLEDAGLVERKPDPADRRARRVELTAKGRSTHDELAARIRQVEREVLAGLDDASVEQLRGLLRRAAGAVDDPPSDSCDVVNEFHPDR</sequence>
<accession>A0AA46TJQ3</accession>
<dbReference type="PRINTS" id="PR00598">
    <property type="entry name" value="HTHMARR"/>
</dbReference>
<dbReference type="GO" id="GO:0003677">
    <property type="term" value="F:DNA binding"/>
    <property type="evidence" value="ECO:0007669"/>
    <property type="project" value="UniProtKB-KW"/>
</dbReference>
<evidence type="ECO:0000259" key="5">
    <source>
        <dbReference type="PROSITE" id="PS50995"/>
    </source>
</evidence>
<protein>
    <submittedName>
        <fullName evidence="6">MarR family transcriptional regulator</fullName>
    </submittedName>
</protein>
<evidence type="ECO:0000256" key="4">
    <source>
        <dbReference type="SAM" id="MobiDB-lite"/>
    </source>
</evidence>
<keyword evidence="7" id="KW-1185">Reference proteome</keyword>